<dbReference type="InterPro" id="IPR055272">
    <property type="entry name" value="POPDC1-3_dom"/>
</dbReference>
<sequence>MGAENLTLLDGLFFRPLCDGWTNGTEGAFYHLGHTVLFLGYMGGSGPYGCLFIFGLLCPGFLCLALWGWMSMCGPDVFGWNLLLLMAGLAQVGHLLVRLRREGIRGQQLAELHQAVYAPLGVPAGVFKELARAFESRAVELKAGETYAVEGRTPIDRLSFLLSGRTPIDRLSFLLSGRLLAEGYLCNRDRKVEA</sequence>
<dbReference type="GO" id="GO:0042383">
    <property type="term" value="C:sarcolemma"/>
    <property type="evidence" value="ECO:0007669"/>
    <property type="project" value="TreeGrafter"/>
</dbReference>
<dbReference type="Pfam" id="PF04831">
    <property type="entry name" value="POPDC1-3"/>
    <property type="match status" value="1"/>
</dbReference>
<name>A0A8S4AM94_9TELE</name>
<evidence type="ECO:0000256" key="1">
    <source>
        <dbReference type="ARBA" id="ARBA00004141"/>
    </source>
</evidence>
<proteinExistence type="predicted"/>
<evidence type="ECO:0000313" key="8">
    <source>
        <dbReference type="Proteomes" id="UP000677803"/>
    </source>
</evidence>
<dbReference type="PANTHER" id="PTHR12101:SF15">
    <property type="entry name" value="POPEYE DOMAIN-CONTAINING PROTEIN 2"/>
    <property type="match status" value="1"/>
</dbReference>
<dbReference type="GO" id="GO:0007507">
    <property type="term" value="P:heart development"/>
    <property type="evidence" value="ECO:0007669"/>
    <property type="project" value="TreeGrafter"/>
</dbReference>
<evidence type="ECO:0000256" key="4">
    <source>
        <dbReference type="ARBA" id="ARBA00023136"/>
    </source>
</evidence>
<comment type="subcellular location">
    <subcellularLocation>
        <location evidence="1">Membrane</location>
        <topology evidence="1">Multi-pass membrane protein</topology>
    </subcellularLocation>
</comment>
<organism evidence="7 8">
    <name type="scientific">Menidia menidia</name>
    <name type="common">Atlantic silverside</name>
    <dbReference type="NCBI Taxonomy" id="238744"/>
    <lineage>
        <taxon>Eukaryota</taxon>
        <taxon>Metazoa</taxon>
        <taxon>Chordata</taxon>
        <taxon>Craniata</taxon>
        <taxon>Vertebrata</taxon>
        <taxon>Euteleostomi</taxon>
        <taxon>Actinopterygii</taxon>
        <taxon>Neopterygii</taxon>
        <taxon>Teleostei</taxon>
        <taxon>Neoteleostei</taxon>
        <taxon>Acanthomorphata</taxon>
        <taxon>Ovalentaria</taxon>
        <taxon>Atherinomorphae</taxon>
        <taxon>Atheriniformes</taxon>
        <taxon>Atherinopsidae</taxon>
        <taxon>Menidiinae</taxon>
        <taxon>Menidia</taxon>
    </lineage>
</organism>
<dbReference type="OrthoDB" id="425611at2759"/>
<evidence type="ECO:0000256" key="5">
    <source>
        <dbReference type="SAM" id="Phobius"/>
    </source>
</evidence>
<feature type="domain" description="POPDC1-3" evidence="6">
    <location>
        <begin position="26"/>
        <end position="139"/>
    </location>
</feature>
<dbReference type="GO" id="GO:0007519">
    <property type="term" value="P:skeletal muscle tissue development"/>
    <property type="evidence" value="ECO:0007669"/>
    <property type="project" value="TreeGrafter"/>
</dbReference>
<dbReference type="GO" id="GO:0042391">
    <property type="term" value="P:regulation of membrane potential"/>
    <property type="evidence" value="ECO:0007669"/>
    <property type="project" value="TreeGrafter"/>
</dbReference>
<accession>A0A8S4AM94</accession>
<keyword evidence="8" id="KW-1185">Reference proteome</keyword>
<dbReference type="GO" id="GO:0051146">
    <property type="term" value="P:striated muscle cell differentiation"/>
    <property type="evidence" value="ECO:0007669"/>
    <property type="project" value="TreeGrafter"/>
</dbReference>
<comment type="caution">
    <text evidence="7">The sequence shown here is derived from an EMBL/GenBank/DDBJ whole genome shotgun (WGS) entry which is preliminary data.</text>
</comment>
<evidence type="ECO:0000256" key="3">
    <source>
        <dbReference type="ARBA" id="ARBA00022989"/>
    </source>
</evidence>
<feature type="transmembrane region" description="Helical" evidence="5">
    <location>
        <begin position="78"/>
        <end position="97"/>
    </location>
</feature>
<keyword evidence="3 5" id="KW-1133">Transmembrane helix</keyword>
<dbReference type="PANTHER" id="PTHR12101">
    <property type="entry name" value="POPEYE DOMAIN CONTAINING PROTEIN"/>
    <property type="match status" value="1"/>
</dbReference>
<dbReference type="EMBL" id="CAJRST010001113">
    <property type="protein sequence ID" value="CAG5865321.1"/>
    <property type="molecule type" value="Genomic_DNA"/>
</dbReference>
<evidence type="ECO:0000256" key="2">
    <source>
        <dbReference type="ARBA" id="ARBA00022692"/>
    </source>
</evidence>
<evidence type="ECO:0000313" key="7">
    <source>
        <dbReference type="EMBL" id="CAG5865321.1"/>
    </source>
</evidence>
<reference evidence="7" key="1">
    <citation type="submission" date="2021-05" db="EMBL/GenBank/DDBJ databases">
        <authorList>
            <person name="Tigano A."/>
        </authorList>
    </citation>
    <scope>NUCLEOTIDE SEQUENCE</scope>
</reference>
<dbReference type="Proteomes" id="UP000677803">
    <property type="component" value="Unassembled WGS sequence"/>
</dbReference>
<dbReference type="InterPro" id="IPR006916">
    <property type="entry name" value="POPDC1-3"/>
</dbReference>
<dbReference type="AlphaFoldDB" id="A0A8S4AM94"/>
<keyword evidence="2 5" id="KW-0812">Transmembrane</keyword>
<gene>
    <name evidence="7" type="ORF">MMEN_LOCUS1985</name>
</gene>
<protein>
    <submittedName>
        <fullName evidence="7">(Atlantic silverside) hypothetical protein</fullName>
    </submittedName>
</protein>
<keyword evidence="4 5" id="KW-0472">Membrane</keyword>
<evidence type="ECO:0000259" key="6">
    <source>
        <dbReference type="Pfam" id="PF04831"/>
    </source>
</evidence>
<feature type="transmembrane region" description="Helical" evidence="5">
    <location>
        <begin position="48"/>
        <end position="72"/>
    </location>
</feature>
<dbReference type="GO" id="GO:0030552">
    <property type="term" value="F:cAMP binding"/>
    <property type="evidence" value="ECO:0007669"/>
    <property type="project" value="TreeGrafter"/>
</dbReference>